<evidence type="ECO:0000256" key="1">
    <source>
        <dbReference type="SAM" id="MobiDB-lite"/>
    </source>
</evidence>
<dbReference type="EMBL" id="KB309138">
    <property type="protein sequence ID" value="ELT95378.1"/>
    <property type="molecule type" value="Genomic_DNA"/>
</dbReference>
<dbReference type="AlphaFoldDB" id="R7TNF3"/>
<reference evidence="4" key="1">
    <citation type="submission" date="2012-12" db="EMBL/GenBank/DDBJ databases">
        <authorList>
            <person name="Hellsten U."/>
            <person name="Grimwood J."/>
            <person name="Chapman J.A."/>
            <person name="Shapiro H."/>
            <person name="Aerts A."/>
            <person name="Otillar R.P."/>
            <person name="Terry A.Y."/>
            <person name="Boore J.L."/>
            <person name="Simakov O."/>
            <person name="Marletaz F."/>
            <person name="Cho S.-J."/>
            <person name="Edsinger-Gonzales E."/>
            <person name="Havlak P."/>
            <person name="Kuo D.-H."/>
            <person name="Larsson T."/>
            <person name="Lv J."/>
            <person name="Arendt D."/>
            <person name="Savage R."/>
            <person name="Osoegawa K."/>
            <person name="de Jong P."/>
            <person name="Lindberg D.R."/>
            <person name="Seaver E.C."/>
            <person name="Weisblat D.A."/>
            <person name="Putnam N.H."/>
            <person name="Grigoriev I.V."/>
            <person name="Rokhsar D.S."/>
        </authorList>
    </citation>
    <scope>NUCLEOTIDE SEQUENCE</scope>
    <source>
        <strain evidence="4">I ESC-2004</strain>
    </source>
</reference>
<proteinExistence type="predicted"/>
<feature type="compositionally biased region" description="Low complexity" evidence="1">
    <location>
        <begin position="67"/>
        <end position="78"/>
    </location>
</feature>
<dbReference type="EMBL" id="AMQN01011842">
    <property type="status" value="NOT_ANNOTATED_CDS"/>
    <property type="molecule type" value="Genomic_DNA"/>
</dbReference>
<evidence type="ECO:0000313" key="3">
    <source>
        <dbReference type="EnsemblMetazoa" id="CapteP190793"/>
    </source>
</evidence>
<accession>R7TNF3</accession>
<reference evidence="2 4" key="2">
    <citation type="journal article" date="2013" name="Nature">
        <title>Insights into bilaterian evolution from three spiralian genomes.</title>
        <authorList>
            <person name="Simakov O."/>
            <person name="Marletaz F."/>
            <person name="Cho S.J."/>
            <person name="Edsinger-Gonzales E."/>
            <person name="Havlak P."/>
            <person name="Hellsten U."/>
            <person name="Kuo D.H."/>
            <person name="Larsson T."/>
            <person name="Lv J."/>
            <person name="Arendt D."/>
            <person name="Savage R."/>
            <person name="Osoegawa K."/>
            <person name="de Jong P."/>
            <person name="Grimwood J."/>
            <person name="Chapman J.A."/>
            <person name="Shapiro H."/>
            <person name="Aerts A."/>
            <person name="Otillar R.P."/>
            <person name="Terry A.Y."/>
            <person name="Boore J.L."/>
            <person name="Grigoriev I.V."/>
            <person name="Lindberg D.R."/>
            <person name="Seaver E.C."/>
            <person name="Weisblat D.A."/>
            <person name="Putnam N.H."/>
            <person name="Rokhsar D.S."/>
        </authorList>
    </citation>
    <scope>NUCLEOTIDE SEQUENCE</scope>
    <source>
        <strain evidence="2 4">I ESC-2004</strain>
    </source>
</reference>
<organism evidence="2">
    <name type="scientific">Capitella teleta</name>
    <name type="common">Polychaete worm</name>
    <dbReference type="NCBI Taxonomy" id="283909"/>
    <lineage>
        <taxon>Eukaryota</taxon>
        <taxon>Metazoa</taxon>
        <taxon>Spiralia</taxon>
        <taxon>Lophotrochozoa</taxon>
        <taxon>Annelida</taxon>
        <taxon>Polychaeta</taxon>
        <taxon>Sedentaria</taxon>
        <taxon>Scolecida</taxon>
        <taxon>Capitellidae</taxon>
        <taxon>Capitella</taxon>
    </lineage>
</organism>
<reference evidence="3" key="3">
    <citation type="submission" date="2015-06" db="UniProtKB">
        <authorList>
            <consortium name="EnsemblMetazoa"/>
        </authorList>
    </citation>
    <scope>IDENTIFICATION</scope>
</reference>
<evidence type="ECO:0000313" key="2">
    <source>
        <dbReference type="EMBL" id="ELT95378.1"/>
    </source>
</evidence>
<feature type="compositionally biased region" description="Basic and acidic residues" evidence="1">
    <location>
        <begin position="48"/>
        <end position="58"/>
    </location>
</feature>
<dbReference type="Proteomes" id="UP000014760">
    <property type="component" value="Unassembled WGS sequence"/>
</dbReference>
<dbReference type="EnsemblMetazoa" id="CapteT190793">
    <property type="protein sequence ID" value="CapteP190793"/>
    <property type="gene ID" value="CapteG190793"/>
</dbReference>
<gene>
    <name evidence="2" type="ORF">CAPTEDRAFT_190793</name>
</gene>
<feature type="compositionally biased region" description="Polar residues" evidence="1">
    <location>
        <begin position="81"/>
        <end position="91"/>
    </location>
</feature>
<feature type="compositionally biased region" description="Polar residues" evidence="1">
    <location>
        <begin position="32"/>
        <end position="45"/>
    </location>
</feature>
<evidence type="ECO:0000313" key="4">
    <source>
        <dbReference type="Proteomes" id="UP000014760"/>
    </source>
</evidence>
<keyword evidence="4" id="KW-1185">Reference proteome</keyword>
<name>R7TNF3_CAPTE</name>
<sequence>MALLLHSLCSRRRYSVILLAPVSSDRIGWSRKTPSLTHSHTNNSGGKNGERCDRHTWADDPDVGMESASPQSSAASPQKPLKSTQDDFLQPSTASSSSSITRCSRKTHFRQCEGATEHTIWEVEWHCTTGASILVEVGSDPGRRRHDLSN</sequence>
<feature type="region of interest" description="Disordered" evidence="1">
    <location>
        <begin position="29"/>
        <end position="105"/>
    </location>
</feature>
<dbReference type="HOGENOM" id="CLU_1742314_0_0_1"/>
<feature type="compositionally biased region" description="Low complexity" evidence="1">
    <location>
        <begin position="92"/>
        <end position="102"/>
    </location>
</feature>
<protein>
    <submittedName>
        <fullName evidence="2 3">Uncharacterized protein</fullName>
    </submittedName>
</protein>